<dbReference type="GO" id="GO:0005737">
    <property type="term" value="C:cytoplasm"/>
    <property type="evidence" value="ECO:0007669"/>
    <property type="project" value="UniProtKB-SubCell"/>
</dbReference>
<proteinExistence type="predicted"/>
<gene>
    <name evidence="14" type="ORF">JMA_35280</name>
</gene>
<dbReference type="GO" id="GO:0009401">
    <property type="term" value="P:phosphoenolpyruvate-dependent sugar phosphotransferase system"/>
    <property type="evidence" value="ECO:0007669"/>
    <property type="project" value="UniProtKB-KW"/>
</dbReference>
<evidence type="ECO:0000256" key="10">
    <source>
        <dbReference type="ARBA" id="ARBA00042072"/>
    </source>
</evidence>
<dbReference type="PROSITE" id="PS51094">
    <property type="entry name" value="PTS_EIIA_TYPE_2"/>
    <property type="match status" value="1"/>
</dbReference>
<dbReference type="Gene3D" id="1.10.1790.10">
    <property type="entry name" value="PRD domain"/>
    <property type="match status" value="1"/>
</dbReference>
<reference evidence="14 15" key="1">
    <citation type="submission" date="2014-08" db="EMBL/GenBank/DDBJ databases">
        <title>Complete genome of a marine bacteria Jeotgalibacillus malaysiensis.</title>
        <authorList>
            <person name="Yaakop A.S."/>
            <person name="Chan K.-G."/>
            <person name="Goh K.M."/>
        </authorList>
    </citation>
    <scope>NUCLEOTIDE SEQUENCE [LARGE SCALE GENOMIC DNA]</scope>
    <source>
        <strain evidence="14 15">D5</strain>
    </source>
</reference>
<dbReference type="PROSITE" id="PS00372">
    <property type="entry name" value="PTS_EIIA_TYPE_2_HIS"/>
    <property type="match status" value="1"/>
</dbReference>
<dbReference type="BioCyc" id="JESP1508404:G14D9-12809-MONOMER"/>
<dbReference type="SUPFAM" id="SSF63520">
    <property type="entry name" value="PTS-regulatory domain, PRD"/>
    <property type="match status" value="1"/>
</dbReference>
<dbReference type="SUPFAM" id="SSF52794">
    <property type="entry name" value="PTS system IIB component-like"/>
    <property type="match status" value="1"/>
</dbReference>
<dbReference type="PROSITE" id="PS51099">
    <property type="entry name" value="PTS_EIIB_TYPE_2"/>
    <property type="match status" value="1"/>
</dbReference>
<dbReference type="InterPro" id="IPR016152">
    <property type="entry name" value="PTrfase/Anion_transptr"/>
</dbReference>
<evidence type="ECO:0000256" key="4">
    <source>
        <dbReference type="ARBA" id="ARBA00022553"/>
    </source>
</evidence>
<feature type="domain" description="PTS EIIB type-2" evidence="12">
    <location>
        <begin position="397"/>
        <end position="485"/>
    </location>
</feature>
<dbReference type="InterPro" id="IPR011608">
    <property type="entry name" value="PRD"/>
</dbReference>
<keyword evidence="15" id="KW-1185">Reference proteome</keyword>
<evidence type="ECO:0000256" key="5">
    <source>
        <dbReference type="ARBA" id="ARBA00022679"/>
    </source>
</evidence>
<feature type="domain" description="PTS EIIA type-2" evidence="11">
    <location>
        <begin position="534"/>
        <end position="677"/>
    </location>
</feature>
<keyword evidence="2" id="KW-0813">Transport</keyword>
<evidence type="ECO:0000256" key="3">
    <source>
        <dbReference type="ARBA" id="ARBA00022490"/>
    </source>
</evidence>
<evidence type="ECO:0000313" key="15">
    <source>
        <dbReference type="Proteomes" id="UP000031449"/>
    </source>
</evidence>
<feature type="domain" description="PRD" evidence="13">
    <location>
        <begin position="285"/>
        <end position="392"/>
    </location>
</feature>
<evidence type="ECO:0000259" key="13">
    <source>
        <dbReference type="PROSITE" id="PS51372"/>
    </source>
</evidence>
<dbReference type="Gene3D" id="3.40.50.2300">
    <property type="match status" value="1"/>
</dbReference>
<comment type="subcellular location">
    <subcellularLocation>
        <location evidence="1">Cytoplasm</location>
    </subcellularLocation>
</comment>
<dbReference type="Pfam" id="PF00874">
    <property type="entry name" value="PRD"/>
    <property type="match status" value="1"/>
</dbReference>
<dbReference type="InterPro" id="IPR036634">
    <property type="entry name" value="PRD_sf"/>
</dbReference>
<dbReference type="PANTHER" id="PTHR36203">
    <property type="entry name" value="ASCORBATE-SPECIFIC PTS SYSTEM EIIA COMPONENT"/>
    <property type="match status" value="1"/>
</dbReference>
<dbReference type="InterPro" id="IPR013011">
    <property type="entry name" value="PTS_EIIB_2"/>
</dbReference>
<dbReference type="EMBL" id="CP009416">
    <property type="protein sequence ID" value="AJD92845.1"/>
    <property type="molecule type" value="Genomic_DNA"/>
</dbReference>
<keyword evidence="6" id="KW-0598">Phosphotransferase system</keyword>
<dbReference type="Gene3D" id="3.40.930.10">
    <property type="entry name" value="Mannitol-specific EII, Chain A"/>
    <property type="match status" value="1"/>
</dbReference>
<dbReference type="HOGENOM" id="CLU_013442_1_0_9"/>
<dbReference type="PANTHER" id="PTHR36203:SF1">
    <property type="entry name" value="ASCORBATE-SPECIFIC PTS SYSTEM EIIA COMPONENT"/>
    <property type="match status" value="1"/>
</dbReference>
<dbReference type="Proteomes" id="UP000031449">
    <property type="component" value="Chromosome"/>
</dbReference>
<evidence type="ECO:0000256" key="9">
    <source>
        <dbReference type="ARBA" id="ARBA00041175"/>
    </source>
</evidence>
<organism evidence="14 15">
    <name type="scientific">Jeotgalibacillus malaysiensis</name>
    <dbReference type="NCBI Taxonomy" id="1508404"/>
    <lineage>
        <taxon>Bacteria</taxon>
        <taxon>Bacillati</taxon>
        <taxon>Bacillota</taxon>
        <taxon>Bacilli</taxon>
        <taxon>Bacillales</taxon>
        <taxon>Caryophanaceae</taxon>
        <taxon>Jeotgalibacillus</taxon>
    </lineage>
</organism>
<dbReference type="OrthoDB" id="369398at2"/>
<keyword evidence="7" id="KW-0418">Kinase</keyword>
<evidence type="ECO:0000256" key="1">
    <source>
        <dbReference type="ARBA" id="ARBA00004496"/>
    </source>
</evidence>
<dbReference type="GO" id="GO:0006355">
    <property type="term" value="P:regulation of DNA-templated transcription"/>
    <property type="evidence" value="ECO:0007669"/>
    <property type="project" value="InterPro"/>
</dbReference>
<accession>A0A0B5ARH6</accession>
<dbReference type="GO" id="GO:0016301">
    <property type="term" value="F:kinase activity"/>
    <property type="evidence" value="ECO:0007669"/>
    <property type="project" value="UniProtKB-KW"/>
</dbReference>
<dbReference type="InterPro" id="IPR051351">
    <property type="entry name" value="Ascorbate-PTS_EIIA_comp"/>
</dbReference>
<evidence type="ECO:0000259" key="12">
    <source>
        <dbReference type="PROSITE" id="PS51099"/>
    </source>
</evidence>
<protein>
    <recommendedName>
        <fullName evidence="9">Ascorbate-specific PTS system EIIA component</fullName>
    </recommendedName>
    <alternativeName>
        <fullName evidence="10">Ascorbate-specific phosphotransferase enzyme IIA component</fullName>
    </alternativeName>
</protein>
<evidence type="ECO:0000256" key="7">
    <source>
        <dbReference type="ARBA" id="ARBA00022777"/>
    </source>
</evidence>
<keyword evidence="4" id="KW-0597">Phosphoprotein</keyword>
<evidence type="ECO:0000256" key="2">
    <source>
        <dbReference type="ARBA" id="ARBA00022448"/>
    </source>
</evidence>
<dbReference type="CDD" id="cd05568">
    <property type="entry name" value="PTS_IIB_bgl_like"/>
    <property type="match status" value="1"/>
</dbReference>
<dbReference type="InterPro" id="IPR036095">
    <property type="entry name" value="PTS_EIIB-like_sf"/>
</dbReference>
<dbReference type="KEGG" id="jeo:JMA_35280"/>
<name>A0A0B5ARH6_9BACL</name>
<dbReference type="PROSITE" id="PS51372">
    <property type="entry name" value="PRD_2"/>
    <property type="match status" value="1"/>
</dbReference>
<dbReference type="CDD" id="cd00211">
    <property type="entry name" value="PTS_IIA_fru"/>
    <property type="match status" value="1"/>
</dbReference>
<dbReference type="STRING" id="1508404.JMA_35280"/>
<evidence type="ECO:0000256" key="8">
    <source>
        <dbReference type="ARBA" id="ARBA00037387"/>
    </source>
</evidence>
<evidence type="ECO:0000259" key="11">
    <source>
        <dbReference type="PROSITE" id="PS51094"/>
    </source>
</evidence>
<dbReference type="GO" id="GO:0008982">
    <property type="term" value="F:protein-N(PI)-phosphohistidine-sugar phosphotransferase activity"/>
    <property type="evidence" value="ECO:0007669"/>
    <property type="project" value="InterPro"/>
</dbReference>
<sequence>MLDQKSYEFLERLTQYQQITKPEMMMELNLTERQFDYLLEKANSTLSMMKLPTVKMNNQVLVTDDKIRTFMKKEASLTANGNDLIVSEEDRPLMIYLYTFIKQDMISGYHYQLLLNVSKNTALTDVKKTKEMCREWHVQLEYQRMNGYLISGTEMDQRRFAIYCINTLLSKPLGKEILITTLRAWHKDSELVEVQKGINTFLKSHPIQLVRSREVEMTYHFIFTKARGEQKELHFKQDEQTLLEDQEIFSYAADLAKILFPESAEAEKYFVAIQLLTCQEELNPQYHVPLRKLAEQIVDEFEKNTLLPIRHKAYLVKSLFNHLVPTYFRIMFSIPLINPMTEKIKEDYHELFQFVAKSLHPLEIWTGKTISEAEIGYFTLHFGGYLEKHNEEKAERIKALIVCSNGVSSSVMLRSQLGELFPGIDFSSIYTTEHIDRISPENYDLIFSTVPVESVKPVYQVKPLLSIVEKTHLIQAVASAFPQLDDRNLSVESIMQIVRRNADVKNEKKLISELVELLYAKNTEKRWEKPMLSELLTENTIHFTNEELDWKTAIRKAAEPLVETETVEPRYVDAMISNVEEVGTYIHIGKGIAIPHARPDAGVNQVGMSFFRTRKPVKLLDQEEHSIDVFVCLAAVDNEAHLKALAHLTKLLGNDDALQRIKNADSSEEIISIIKEGEE</sequence>
<dbReference type="SUPFAM" id="SSF55804">
    <property type="entry name" value="Phoshotransferase/anion transport protein"/>
    <property type="match status" value="1"/>
</dbReference>
<keyword evidence="3" id="KW-0963">Cytoplasm</keyword>
<comment type="function">
    <text evidence="8">The phosphoenolpyruvate-dependent sugar phosphotransferase system (sugar PTS), a major carbohydrate active transport system, catalyzes the phosphorylation of incoming sugar substrates concomitantly with their translocation across the cell membrane. The enzyme II UlaABC PTS system is involved in ascorbate transport.</text>
</comment>
<dbReference type="Pfam" id="PF00359">
    <property type="entry name" value="PTS_EIIA_2"/>
    <property type="match status" value="1"/>
</dbReference>
<evidence type="ECO:0000313" key="14">
    <source>
        <dbReference type="EMBL" id="AJD92845.1"/>
    </source>
</evidence>
<dbReference type="InterPro" id="IPR002178">
    <property type="entry name" value="PTS_EIIA_type-2_dom"/>
</dbReference>
<evidence type="ECO:0000256" key="6">
    <source>
        <dbReference type="ARBA" id="ARBA00022683"/>
    </source>
</evidence>
<dbReference type="AlphaFoldDB" id="A0A0B5ARH6"/>
<keyword evidence="5" id="KW-0808">Transferase</keyword>